<gene>
    <name evidence="1" type="ORF">GMARGA_LOCUS15506</name>
</gene>
<evidence type="ECO:0000313" key="2">
    <source>
        <dbReference type="Proteomes" id="UP000789901"/>
    </source>
</evidence>
<accession>A0ABN7V825</accession>
<protein>
    <submittedName>
        <fullName evidence="1">37974_t:CDS:1</fullName>
    </submittedName>
</protein>
<sequence>MIPIKHWACNNLHVMLRISNQLWELFLLDLQHGKLIENSQKLILTEMQRLSVSFYFWIDQQTQSLKHTSLMGSNKLNILKNFDFTKFVTRDFSQECAIQLH</sequence>
<organism evidence="1 2">
    <name type="scientific">Gigaspora margarita</name>
    <dbReference type="NCBI Taxonomy" id="4874"/>
    <lineage>
        <taxon>Eukaryota</taxon>
        <taxon>Fungi</taxon>
        <taxon>Fungi incertae sedis</taxon>
        <taxon>Mucoromycota</taxon>
        <taxon>Glomeromycotina</taxon>
        <taxon>Glomeromycetes</taxon>
        <taxon>Diversisporales</taxon>
        <taxon>Gigasporaceae</taxon>
        <taxon>Gigaspora</taxon>
    </lineage>
</organism>
<keyword evidence="2" id="KW-1185">Reference proteome</keyword>
<dbReference type="EMBL" id="CAJVQB010010701">
    <property type="protein sequence ID" value="CAG8742178.1"/>
    <property type="molecule type" value="Genomic_DNA"/>
</dbReference>
<dbReference type="Proteomes" id="UP000789901">
    <property type="component" value="Unassembled WGS sequence"/>
</dbReference>
<name>A0ABN7V825_GIGMA</name>
<comment type="caution">
    <text evidence="1">The sequence shown here is derived from an EMBL/GenBank/DDBJ whole genome shotgun (WGS) entry which is preliminary data.</text>
</comment>
<reference evidence="1 2" key="1">
    <citation type="submission" date="2021-06" db="EMBL/GenBank/DDBJ databases">
        <authorList>
            <person name="Kallberg Y."/>
            <person name="Tangrot J."/>
            <person name="Rosling A."/>
        </authorList>
    </citation>
    <scope>NUCLEOTIDE SEQUENCE [LARGE SCALE GENOMIC DNA]</scope>
    <source>
        <strain evidence="1 2">120-4 pot B 10/14</strain>
    </source>
</reference>
<proteinExistence type="predicted"/>
<evidence type="ECO:0000313" key="1">
    <source>
        <dbReference type="EMBL" id="CAG8742178.1"/>
    </source>
</evidence>